<gene>
    <name evidence="2" type="ORF">G3M48_008447</name>
</gene>
<evidence type="ECO:0000313" key="2">
    <source>
        <dbReference type="EMBL" id="KAK8142646.1"/>
    </source>
</evidence>
<proteinExistence type="predicted"/>
<name>A0AAW0RKT8_9HYPO</name>
<feature type="signal peptide" evidence="1">
    <location>
        <begin position="1"/>
        <end position="17"/>
    </location>
</feature>
<accession>A0AAW0RKT8</accession>
<evidence type="ECO:0000256" key="1">
    <source>
        <dbReference type="SAM" id="SignalP"/>
    </source>
</evidence>
<dbReference type="AlphaFoldDB" id="A0AAW0RKT8"/>
<keyword evidence="1" id="KW-0732">Signal</keyword>
<keyword evidence="3" id="KW-1185">Reference proteome</keyword>
<evidence type="ECO:0000313" key="3">
    <source>
        <dbReference type="Proteomes" id="UP001397290"/>
    </source>
</evidence>
<organism evidence="2 3">
    <name type="scientific">Beauveria asiatica</name>
    <dbReference type="NCBI Taxonomy" id="1069075"/>
    <lineage>
        <taxon>Eukaryota</taxon>
        <taxon>Fungi</taxon>
        <taxon>Dikarya</taxon>
        <taxon>Ascomycota</taxon>
        <taxon>Pezizomycotina</taxon>
        <taxon>Sordariomycetes</taxon>
        <taxon>Hypocreomycetidae</taxon>
        <taxon>Hypocreales</taxon>
        <taxon>Cordycipitaceae</taxon>
        <taxon>Beauveria</taxon>
    </lineage>
</organism>
<dbReference type="Proteomes" id="UP001397290">
    <property type="component" value="Unassembled WGS sequence"/>
</dbReference>
<reference evidence="2 3" key="1">
    <citation type="submission" date="2020-02" db="EMBL/GenBank/DDBJ databases">
        <title>Comparative genomics of the hypocrealean fungal genus Beauvera.</title>
        <authorList>
            <person name="Showalter D.N."/>
            <person name="Bushley K.E."/>
            <person name="Rehner S.A."/>
        </authorList>
    </citation>
    <scope>NUCLEOTIDE SEQUENCE [LARGE SCALE GENOMIC DNA]</scope>
    <source>
        <strain evidence="2 3">ARSEF4384</strain>
    </source>
</reference>
<protein>
    <submittedName>
        <fullName evidence="2">Uncharacterized protein</fullName>
    </submittedName>
</protein>
<dbReference type="EMBL" id="JAAHCF010000636">
    <property type="protein sequence ID" value="KAK8142646.1"/>
    <property type="molecule type" value="Genomic_DNA"/>
</dbReference>
<comment type="caution">
    <text evidence="2">The sequence shown here is derived from an EMBL/GenBank/DDBJ whole genome shotgun (WGS) entry which is preliminary data.</text>
</comment>
<feature type="chain" id="PRO_5043575666" evidence="1">
    <location>
        <begin position="18"/>
        <end position="131"/>
    </location>
</feature>
<sequence length="131" mass="14750">MKMFIPGLILAVPPLFGISLVAVDGGLCRVVGDTICGYALTKKMRMYIFQVPICYKRSFVEGYNHDYLAHLVENELKLLVTSVDDYLFSCQNFLDEDGVVKPGALEFEAICFAQCYDMGDWKAKCLFGRRA</sequence>